<accession>A0ABY7FK64</accession>
<dbReference type="EMBL" id="CP111023">
    <property type="protein sequence ID" value="WAR22585.1"/>
    <property type="molecule type" value="Genomic_DNA"/>
</dbReference>
<reference evidence="1" key="1">
    <citation type="submission" date="2022-11" db="EMBL/GenBank/DDBJ databases">
        <title>Centuries of genome instability and evolution in soft-shell clam transmissible cancer (bioRxiv).</title>
        <authorList>
            <person name="Hart S.F.M."/>
            <person name="Yonemitsu M.A."/>
            <person name="Giersch R.M."/>
            <person name="Beal B.F."/>
            <person name="Arriagada G."/>
            <person name="Davis B.W."/>
            <person name="Ostrander E.A."/>
            <person name="Goff S.P."/>
            <person name="Metzger M.J."/>
        </authorList>
    </citation>
    <scope>NUCLEOTIDE SEQUENCE</scope>
    <source>
        <strain evidence="1">MELC-2E11</strain>
        <tissue evidence="1">Siphon/mantle</tissue>
    </source>
</reference>
<keyword evidence="2" id="KW-1185">Reference proteome</keyword>
<evidence type="ECO:0000313" key="1">
    <source>
        <dbReference type="EMBL" id="WAR22585.1"/>
    </source>
</evidence>
<dbReference type="Proteomes" id="UP001164746">
    <property type="component" value="Chromosome 12"/>
</dbReference>
<proteinExistence type="predicted"/>
<protein>
    <submittedName>
        <fullName evidence="1">Uncharacterized protein</fullName>
    </submittedName>
</protein>
<evidence type="ECO:0000313" key="2">
    <source>
        <dbReference type="Proteomes" id="UP001164746"/>
    </source>
</evidence>
<name>A0ABY7FK64_MYAAR</name>
<organism evidence="1 2">
    <name type="scientific">Mya arenaria</name>
    <name type="common">Soft-shell clam</name>
    <dbReference type="NCBI Taxonomy" id="6604"/>
    <lineage>
        <taxon>Eukaryota</taxon>
        <taxon>Metazoa</taxon>
        <taxon>Spiralia</taxon>
        <taxon>Lophotrochozoa</taxon>
        <taxon>Mollusca</taxon>
        <taxon>Bivalvia</taxon>
        <taxon>Autobranchia</taxon>
        <taxon>Heteroconchia</taxon>
        <taxon>Euheterodonta</taxon>
        <taxon>Imparidentia</taxon>
        <taxon>Neoheterodontei</taxon>
        <taxon>Myida</taxon>
        <taxon>Myoidea</taxon>
        <taxon>Myidae</taxon>
        <taxon>Mya</taxon>
    </lineage>
</organism>
<gene>
    <name evidence="1" type="ORF">MAR_016559</name>
</gene>
<sequence length="66" mass="7590">MFTLYCKNIIVIFQTRRSTSSEDKLPSFVNIVNYSQAPSNDQGLYSCLIRIQKNPQSGRPHLLLML</sequence>